<keyword evidence="5" id="KW-1185">Reference proteome</keyword>
<keyword evidence="2" id="KW-0732">Signal</keyword>
<comment type="caution">
    <text evidence="4">The sequence shown here is derived from an EMBL/GenBank/DDBJ whole genome shotgun (WGS) entry which is preliminary data.</text>
</comment>
<feature type="domain" description="SLH" evidence="3">
    <location>
        <begin position="88"/>
        <end position="151"/>
    </location>
</feature>
<dbReference type="Proteomes" id="UP000806542">
    <property type="component" value="Unassembled WGS sequence"/>
</dbReference>
<feature type="signal peptide" evidence="2">
    <location>
        <begin position="1"/>
        <end position="32"/>
    </location>
</feature>
<proteinExistence type="predicted"/>
<dbReference type="EMBL" id="JADCKB010000010">
    <property type="protein sequence ID" value="MBE5040044.1"/>
    <property type="molecule type" value="Genomic_DNA"/>
</dbReference>
<evidence type="ECO:0000313" key="5">
    <source>
        <dbReference type="Proteomes" id="UP000806542"/>
    </source>
</evidence>
<sequence>MYNKLPKKGIALIAAICCLTVFLSAGFVSAFAAETLSDEMILDLKAFEILQGDENGALNLEQPVTRAELSKVVAVVMQLDGISYPEDYGIIYEDVPSDHWAFPYIVILSGLGLLNGNPDGYFYPDNTVTLSEAAKILVHMLGYGIEAEELGGYPTGYLSSASRHGVTSGISAGPDDGLTREQTMRMIYNCLDADRLVTVYSNNDDVVAEVSSKTYRDLLMGSEDDGLAEIEGVVTANYESYLLDPVPGIEKYQVEIDGVIYDKGETNADEYLGMKVRAFVQRINGSNRGVIRGIEAVKDSSVIDLAVEDVTSITDDTISYYTENSKRTVSKKLLSDTLVLYNGRPLEGNDLTKLDLTAISDGSLKLISHQSGSAINVVFVDVYEDFVVESVNAEAQRLTLANEKKFDNSKIISFDESDTDKIRVLKNAQGEDITLEDVKAGDVLTAYGSQDGTLGKFYVCSDSVTGTVSELKTEEREMRINEEVYSYGSGLDVENILGQTVVVKLNYLGRISALDFDLATAGQYGAIVNLKVEDGLTKELIAQVVLPGKIVDDEEEEGDGPSAQAVPMIEAQNSGVETFTFASKVSFNGVSYSDAVKLEQAIREAMGGKSYLAMSYKLSTDGLIKRMDALEEHTVLQNTKQYNAYSKTFAGAGGAFGLGDTTLALCVPSNSVSSTDDYLARIEMNDDQNYAVSAYEYNEDTRCPDIVVFQSNMVYDTSGIANDGKKIGLIESVISSLNEDGYLQKEVVMATPDEIGTYVISENTASTADFDSLKPGDLILYSLDSKDYLDGFNRLESCDPIPGDYNPTRYNFQVYSGTAVDAEYKVVSNDLNDWVDTITLTGEGLSQTTFEVKRESTPPVYVWDSDRKTVTIGTTEDFLAKQKHAIVVKDTTGSMLVRAVVIII</sequence>
<evidence type="ECO:0000256" key="1">
    <source>
        <dbReference type="ARBA" id="ARBA00022737"/>
    </source>
</evidence>
<dbReference type="RefSeq" id="WP_226392593.1">
    <property type="nucleotide sequence ID" value="NZ_JADCKB010000010.1"/>
</dbReference>
<evidence type="ECO:0000259" key="3">
    <source>
        <dbReference type="PROSITE" id="PS51272"/>
    </source>
</evidence>
<keyword evidence="1" id="KW-0677">Repeat</keyword>
<accession>A0A9D5R928</accession>
<dbReference type="Pfam" id="PF00395">
    <property type="entry name" value="SLH"/>
    <property type="match status" value="1"/>
</dbReference>
<dbReference type="PROSITE" id="PS51272">
    <property type="entry name" value="SLH"/>
    <property type="match status" value="1"/>
</dbReference>
<evidence type="ECO:0000313" key="4">
    <source>
        <dbReference type="EMBL" id="MBE5040044.1"/>
    </source>
</evidence>
<name>A0A9D5R928_9FIRM</name>
<dbReference type="InterPro" id="IPR001119">
    <property type="entry name" value="SLH_dom"/>
</dbReference>
<evidence type="ECO:0000256" key="2">
    <source>
        <dbReference type="SAM" id="SignalP"/>
    </source>
</evidence>
<protein>
    <submittedName>
        <fullName evidence="4">S-layer homology domain-containing protein</fullName>
    </submittedName>
</protein>
<organism evidence="4 5">
    <name type="scientific">Ructibacterium gallinarum</name>
    <dbReference type="NCBI Taxonomy" id="2779355"/>
    <lineage>
        <taxon>Bacteria</taxon>
        <taxon>Bacillati</taxon>
        <taxon>Bacillota</taxon>
        <taxon>Clostridia</taxon>
        <taxon>Eubacteriales</taxon>
        <taxon>Oscillospiraceae</taxon>
        <taxon>Ructibacterium</taxon>
    </lineage>
</organism>
<gene>
    <name evidence="4" type="ORF">INF28_06145</name>
</gene>
<dbReference type="AlphaFoldDB" id="A0A9D5R928"/>
<reference evidence="4" key="1">
    <citation type="submission" date="2020-10" db="EMBL/GenBank/DDBJ databases">
        <title>ChiBAC.</title>
        <authorList>
            <person name="Zenner C."/>
            <person name="Hitch T.C.A."/>
            <person name="Clavel T."/>
        </authorList>
    </citation>
    <scope>NUCLEOTIDE SEQUENCE</scope>
    <source>
        <strain evidence="4">DSM 107454</strain>
    </source>
</reference>
<feature type="chain" id="PRO_5039500321" evidence="2">
    <location>
        <begin position="33"/>
        <end position="904"/>
    </location>
</feature>